<name>A0A1G9VX26_9ACTN</name>
<dbReference type="RefSeq" id="WP_143044317.1">
    <property type="nucleotide sequence ID" value="NZ_FNDJ01000055.1"/>
</dbReference>
<sequence length="899" mass="98628">MAITITLTGKTPIPGGDPGYRIWSYKIDASPPGEIPSNQRIALGLPRDMDIKNPDAFPNIPALANMFLLREDNASRQYVGRVTSQAGSLTISFVAPAAESTAETLLVRLVSGQSPVSLPFAAVPGGPQAPVQMVKAPVHGPRVFQGRPPAEFAGMLPYASELFGIYQPLAGWYGLQTSMRAARAAGDGALADLARDSFSGAAARTLDDAALAALAARFEAVTSGILSPVGLVHLFRQYFFEFDTFLGSPAGHLWLSPGGTVELVETTTRRTLVEKTVEQFEETSRKVEESLTEQDDLANAVKEENANDTKLGVSASGGANVGIYHAEASASFGLQSTVKQSSEETHKHSRTQSAKVASEIKRNFKTTFKTVTETTDLSSRRYVVQNTTDKLVNYELRRKMRKVGVQLQNIGARLCWQVYIPVPGRTLGLGDLVHIVQAPDLSSLRKPEAPPPLEAKTTEFTGGFPVRKKPDTENPPEVNMEFVHHFPADAEGITNHDNGIHAVARMDFTPPPPEQGYKLKGARLVAVAPGRSFVADLIRPAADGASFAVFAKFFNSGDLSPIGLTFEVQWEPPQTNDAHERYKAELRVYQDEVAELQRTAYAAAFRDRLALVASMRPRPSQDLRDEERQTIYGSLIQKLKPFELFTDPYLGSELLRQIFDVDEMLYFVAPDYWRPRNVTPPPPGSPPPVPLPTKDSLGKFPAPDPGILKDRTVVSWYSHTDKTNAIDPQGQASDEWRVDYLITEETQPAPLGSSLGWLIQIDGDVRRNEFLNAAWAKAVLPVRPGRETAALEWLRNADVEGEAALGLDYQFHEGDPEEYRGKKVGEVLDLLAAQLQRSNTLIANTLSTEEVFENGFDPLDGGFRPADPYAVFDQWIEVLPTDQVVAVEVQYDPKTGQQL</sequence>
<gene>
    <name evidence="2" type="ORF">SAMN05421869_1558</name>
</gene>
<keyword evidence="3" id="KW-1185">Reference proteome</keyword>
<feature type="region of interest" description="Disordered" evidence="1">
    <location>
        <begin position="443"/>
        <end position="468"/>
    </location>
</feature>
<reference evidence="2 3" key="1">
    <citation type="submission" date="2016-10" db="EMBL/GenBank/DDBJ databases">
        <authorList>
            <person name="de Groot N.N."/>
        </authorList>
    </citation>
    <scope>NUCLEOTIDE SEQUENCE [LARGE SCALE GENOMIC DNA]</scope>
    <source>
        <strain evidence="2 3">CGMCC 4.6533</strain>
    </source>
</reference>
<dbReference type="Proteomes" id="UP000199202">
    <property type="component" value="Unassembled WGS sequence"/>
</dbReference>
<dbReference type="STRING" id="633440.SAMN05421869_1558"/>
<dbReference type="AlphaFoldDB" id="A0A1G9VX26"/>
<dbReference type="EMBL" id="FNDJ01000055">
    <property type="protein sequence ID" value="SDM76760.1"/>
    <property type="molecule type" value="Genomic_DNA"/>
</dbReference>
<accession>A0A1G9VX26</accession>
<protein>
    <submittedName>
        <fullName evidence="2">Uncharacterized protein</fullName>
    </submittedName>
</protein>
<evidence type="ECO:0000256" key="1">
    <source>
        <dbReference type="SAM" id="MobiDB-lite"/>
    </source>
</evidence>
<dbReference type="OrthoDB" id="8877021at2"/>
<evidence type="ECO:0000313" key="2">
    <source>
        <dbReference type="EMBL" id="SDM76760.1"/>
    </source>
</evidence>
<organism evidence="2 3">
    <name type="scientific">Nonomuraea jiangxiensis</name>
    <dbReference type="NCBI Taxonomy" id="633440"/>
    <lineage>
        <taxon>Bacteria</taxon>
        <taxon>Bacillati</taxon>
        <taxon>Actinomycetota</taxon>
        <taxon>Actinomycetes</taxon>
        <taxon>Streptosporangiales</taxon>
        <taxon>Streptosporangiaceae</taxon>
        <taxon>Nonomuraea</taxon>
    </lineage>
</organism>
<evidence type="ECO:0000313" key="3">
    <source>
        <dbReference type="Proteomes" id="UP000199202"/>
    </source>
</evidence>
<proteinExistence type="predicted"/>